<dbReference type="InterPro" id="IPR004773">
    <property type="entry name" value="K/Na_transp_Trk1/HKT1"/>
</dbReference>
<keyword evidence="5 10" id="KW-0812">Transmembrane</keyword>
<feature type="compositionally biased region" description="Basic and acidic residues" evidence="11">
    <location>
        <begin position="160"/>
        <end position="177"/>
    </location>
</feature>
<dbReference type="InterPro" id="IPR015958">
    <property type="entry name" value="Trk1_fungi"/>
</dbReference>
<keyword evidence="6 10" id="KW-0630">Potassium</keyword>
<dbReference type="GO" id="GO:1990573">
    <property type="term" value="P:potassium ion import across plasma membrane"/>
    <property type="evidence" value="ECO:0007669"/>
    <property type="project" value="TreeGrafter"/>
</dbReference>
<evidence type="ECO:0000256" key="2">
    <source>
        <dbReference type="ARBA" id="ARBA00009137"/>
    </source>
</evidence>
<protein>
    <recommendedName>
        <fullName evidence="10">Potassium transport protein</fullName>
    </recommendedName>
</protein>
<evidence type="ECO:0000313" key="12">
    <source>
        <dbReference type="EMBL" id="KAF1991245.1"/>
    </source>
</evidence>
<evidence type="ECO:0000256" key="5">
    <source>
        <dbReference type="ARBA" id="ARBA00022692"/>
    </source>
</evidence>
<feature type="compositionally biased region" description="Polar residues" evidence="11">
    <location>
        <begin position="248"/>
        <end position="258"/>
    </location>
</feature>
<feature type="transmembrane region" description="Helical" evidence="10">
    <location>
        <begin position="458"/>
        <end position="480"/>
    </location>
</feature>
<feature type="region of interest" description="Disordered" evidence="11">
    <location>
        <begin position="152"/>
        <end position="400"/>
    </location>
</feature>
<feature type="compositionally biased region" description="Basic and acidic residues" evidence="11">
    <location>
        <begin position="238"/>
        <end position="247"/>
    </location>
</feature>
<dbReference type="NCBIfam" id="TIGR00934">
    <property type="entry name" value="2a38euk"/>
    <property type="match status" value="1"/>
</dbReference>
<feature type="transmembrane region" description="Helical" evidence="10">
    <location>
        <begin position="52"/>
        <end position="75"/>
    </location>
</feature>
<dbReference type="Pfam" id="PF02386">
    <property type="entry name" value="TrkH"/>
    <property type="match status" value="1"/>
</dbReference>
<dbReference type="GO" id="GO:0140107">
    <property type="term" value="F:high-affinity potassium ion transmembrane transporter activity"/>
    <property type="evidence" value="ECO:0007669"/>
    <property type="project" value="TreeGrafter"/>
</dbReference>
<feature type="transmembrane region" description="Helical" evidence="10">
    <location>
        <begin position="111"/>
        <end position="136"/>
    </location>
</feature>
<dbReference type="PANTHER" id="PTHR31064:SF30">
    <property type="entry name" value="HIGH-AFFINITY POTASSIUM TRANSPORT PROTEIN-RELATED"/>
    <property type="match status" value="1"/>
</dbReference>
<feature type="transmembrane region" description="Helical" evidence="10">
    <location>
        <begin position="529"/>
        <end position="546"/>
    </location>
</feature>
<feature type="transmembrane region" description="Helical" evidence="10">
    <location>
        <begin position="715"/>
        <end position="733"/>
    </location>
</feature>
<feature type="compositionally biased region" description="Basic and acidic residues" evidence="11">
    <location>
        <begin position="185"/>
        <end position="203"/>
    </location>
</feature>
<evidence type="ECO:0000256" key="11">
    <source>
        <dbReference type="SAM" id="MobiDB-lite"/>
    </source>
</evidence>
<feature type="compositionally biased region" description="Basic and acidic residues" evidence="11">
    <location>
        <begin position="218"/>
        <end position="230"/>
    </location>
</feature>
<reference evidence="12" key="1">
    <citation type="journal article" date="2020" name="Stud. Mycol.">
        <title>101 Dothideomycetes genomes: a test case for predicting lifestyles and emergence of pathogens.</title>
        <authorList>
            <person name="Haridas S."/>
            <person name="Albert R."/>
            <person name="Binder M."/>
            <person name="Bloem J."/>
            <person name="Labutti K."/>
            <person name="Salamov A."/>
            <person name="Andreopoulos B."/>
            <person name="Baker S."/>
            <person name="Barry K."/>
            <person name="Bills G."/>
            <person name="Bluhm B."/>
            <person name="Cannon C."/>
            <person name="Castanera R."/>
            <person name="Culley D."/>
            <person name="Daum C."/>
            <person name="Ezra D."/>
            <person name="Gonzalez J."/>
            <person name="Henrissat B."/>
            <person name="Kuo A."/>
            <person name="Liang C."/>
            <person name="Lipzen A."/>
            <person name="Lutzoni F."/>
            <person name="Magnuson J."/>
            <person name="Mondo S."/>
            <person name="Nolan M."/>
            <person name="Ohm R."/>
            <person name="Pangilinan J."/>
            <person name="Park H.-J."/>
            <person name="Ramirez L."/>
            <person name="Alfaro M."/>
            <person name="Sun H."/>
            <person name="Tritt A."/>
            <person name="Yoshinaga Y."/>
            <person name="Zwiers L.-H."/>
            <person name="Turgeon B."/>
            <person name="Goodwin S."/>
            <person name="Spatafora J."/>
            <person name="Crous P."/>
            <person name="Grigoriev I."/>
        </authorList>
    </citation>
    <scope>NUCLEOTIDE SEQUENCE</scope>
    <source>
        <strain evidence="12">CBS 113979</strain>
    </source>
</reference>
<evidence type="ECO:0000256" key="6">
    <source>
        <dbReference type="ARBA" id="ARBA00022958"/>
    </source>
</evidence>
<feature type="compositionally biased region" description="Basic and acidic residues" evidence="11">
    <location>
        <begin position="303"/>
        <end position="316"/>
    </location>
</feature>
<comment type="similarity">
    <text evidence="2 10">Belongs to the TrkH potassium transport family.</text>
</comment>
<keyword evidence="8 10" id="KW-0406">Ion transport</keyword>
<keyword evidence="3 10" id="KW-0813">Transport</keyword>
<accession>A0A6G1HDL1</accession>
<dbReference type="InterPro" id="IPR003445">
    <property type="entry name" value="Cat_transpt"/>
</dbReference>
<evidence type="ECO:0000256" key="9">
    <source>
        <dbReference type="ARBA" id="ARBA00023136"/>
    </source>
</evidence>
<organism evidence="12 13">
    <name type="scientific">Aulographum hederae CBS 113979</name>
    <dbReference type="NCBI Taxonomy" id="1176131"/>
    <lineage>
        <taxon>Eukaryota</taxon>
        <taxon>Fungi</taxon>
        <taxon>Dikarya</taxon>
        <taxon>Ascomycota</taxon>
        <taxon>Pezizomycotina</taxon>
        <taxon>Dothideomycetes</taxon>
        <taxon>Pleosporomycetidae</taxon>
        <taxon>Aulographales</taxon>
        <taxon>Aulographaceae</taxon>
    </lineage>
</organism>
<evidence type="ECO:0000256" key="3">
    <source>
        <dbReference type="ARBA" id="ARBA00022448"/>
    </source>
</evidence>
<name>A0A6G1HDL1_9PEZI</name>
<dbReference type="Proteomes" id="UP000800041">
    <property type="component" value="Unassembled WGS sequence"/>
</dbReference>
<dbReference type="PIRSF" id="PIRSF002450">
    <property type="entry name" value="K+_transpter_TRK"/>
    <property type="match status" value="1"/>
</dbReference>
<dbReference type="PANTHER" id="PTHR31064">
    <property type="entry name" value="POTASSIUM TRANSPORT PROTEIN DDB_G0292412-RELATED"/>
    <property type="match status" value="1"/>
</dbReference>
<feature type="region of interest" description="Disordered" evidence="11">
    <location>
        <begin position="817"/>
        <end position="869"/>
    </location>
</feature>
<dbReference type="GO" id="GO:0005886">
    <property type="term" value="C:plasma membrane"/>
    <property type="evidence" value="ECO:0007669"/>
    <property type="project" value="InterPro"/>
</dbReference>
<feature type="compositionally biased region" description="Basic and acidic residues" evidence="11">
    <location>
        <begin position="359"/>
        <end position="368"/>
    </location>
</feature>
<feature type="transmembrane region" description="Helical" evidence="10">
    <location>
        <begin position="592"/>
        <end position="612"/>
    </location>
</feature>
<evidence type="ECO:0000256" key="7">
    <source>
        <dbReference type="ARBA" id="ARBA00022989"/>
    </source>
</evidence>
<proteinExistence type="inferred from homology"/>
<keyword evidence="9 10" id="KW-0472">Membrane</keyword>
<keyword evidence="7 10" id="KW-1133">Transmembrane helix</keyword>
<dbReference type="AlphaFoldDB" id="A0A6G1HDL1"/>
<evidence type="ECO:0000256" key="1">
    <source>
        <dbReference type="ARBA" id="ARBA00004141"/>
    </source>
</evidence>
<feature type="compositionally biased region" description="Basic and acidic residues" evidence="11">
    <location>
        <begin position="376"/>
        <end position="386"/>
    </location>
</feature>
<dbReference type="OrthoDB" id="9999863at2759"/>
<evidence type="ECO:0000256" key="8">
    <source>
        <dbReference type="ARBA" id="ARBA00023065"/>
    </source>
</evidence>
<keyword evidence="4 10" id="KW-0633">Potassium transport</keyword>
<feature type="compositionally biased region" description="Basic and acidic residues" evidence="11">
    <location>
        <begin position="817"/>
        <end position="829"/>
    </location>
</feature>
<dbReference type="GO" id="GO:0030007">
    <property type="term" value="P:intracellular potassium ion homeostasis"/>
    <property type="evidence" value="ECO:0007669"/>
    <property type="project" value="UniProtKB-UniRule"/>
</dbReference>
<dbReference type="InterPro" id="IPR051143">
    <property type="entry name" value="TrkH_K-transport"/>
</dbReference>
<evidence type="ECO:0000256" key="10">
    <source>
        <dbReference type="PIRNR" id="PIRNR002450"/>
    </source>
</evidence>
<feature type="transmembrane region" description="Helical" evidence="10">
    <location>
        <begin position="739"/>
        <end position="763"/>
    </location>
</feature>
<evidence type="ECO:0000313" key="13">
    <source>
        <dbReference type="Proteomes" id="UP000800041"/>
    </source>
</evidence>
<dbReference type="EMBL" id="ML977140">
    <property type="protein sequence ID" value="KAF1991245.1"/>
    <property type="molecule type" value="Genomic_DNA"/>
</dbReference>
<feature type="transmembrane region" description="Helical" evidence="10">
    <location>
        <begin position="654"/>
        <end position="674"/>
    </location>
</feature>
<feature type="compositionally biased region" description="Basic and acidic residues" evidence="11">
    <location>
        <begin position="274"/>
        <end position="285"/>
    </location>
</feature>
<gene>
    <name evidence="12" type="ORF">K402DRAFT_400705</name>
</gene>
<sequence>MLSGVVEWEARVSEPTRNWLRKKFPKPTWVSKISSWIPAGVKLKVPKLVKHFNFLAIHYTFMLTMTMVGSVILYGERNMEYIDCLFFASGAATQSGLNTVDINLLKLYQQITLMIMAGLCNPIFINTVVVFVRLYWFEKRFQGVVKEAKMLRRTRTRSRTKSEMKQEQDLDKEERGVGGRMITVQRDEEGKAVGHKMDDERSRSFGQVQNSGSSSDSSNEKITRESDSPELKGSLKGGHIDFAREQLRTPTSPRNISFQDEVDRPKRKISMELIPEHRGSDHHIAFVENQRNPKKTGKLRIPGPRDFDRGDTIQHLEDEDDGGDLTRRNTTNSSVDQDDHTPMERFLPAQNAAEGELNGDDHPEKHITIDLPASHRNRDREGDAHSTGRSQQTLGLRRRGRSTTLQSFMSAKSQDRDRDPMPYLSYAPTLGRNSTFVDLSEEQREELGGIEYRSLKTLAWTLIFYYVGLHILGIVIFLPWIITDDRYGSYVNSMGLSRGWWGVFTPWSMFTDLGFTLTPDSMITFQEAVLPLVLGIFLIIAGNTGFPCLLRFVIWCASLVVPWGTGLWEELKFLLDHPRRCFTLLFPRSATWWLFGILVALNGIDLIFFIILDLNDPAVTHLSGGFQFLDGLFQAASTRTAGFSVVNLADLHPAIQVSYLVMMYISIFPIAISVRRTNVYEEKSLGIYAGEAEDESNPNPSYVGTHARRQLSFDLWYIFLGLFLICIIEGDRLENTNEFAFTTFSVLFEIVSAYGTVGLSLGYPGVNTSFSGQFRTLSKLIIIAMQLRGRHRGLPYALDRAILLPSESLQRKEAAEAARRAAMQRERRNSVSSAVTGDGVGENGVSRETSGIHETQGHGHTRGESTVTRRNFPGISRIMSGAFTAGPSKKKRRYSL</sequence>
<comment type="subcellular location">
    <subcellularLocation>
        <location evidence="1">Membrane</location>
        <topology evidence="1">Multi-pass membrane protein</topology>
    </subcellularLocation>
</comment>
<keyword evidence="13" id="KW-1185">Reference proteome</keyword>
<evidence type="ECO:0000256" key="4">
    <source>
        <dbReference type="ARBA" id="ARBA00022538"/>
    </source>
</evidence>